<name>A0ABW3Y5D8_9FLAO</name>
<feature type="transmembrane region" description="Helical" evidence="1">
    <location>
        <begin position="20"/>
        <end position="39"/>
    </location>
</feature>
<evidence type="ECO:0000313" key="3">
    <source>
        <dbReference type="Proteomes" id="UP001597201"/>
    </source>
</evidence>
<evidence type="ECO:0000256" key="1">
    <source>
        <dbReference type="SAM" id="Phobius"/>
    </source>
</evidence>
<dbReference type="InterPro" id="IPR021215">
    <property type="entry name" value="DUF2752"/>
</dbReference>
<keyword evidence="3" id="KW-1185">Reference proteome</keyword>
<accession>A0ABW3Y5D8</accession>
<feature type="transmembrane region" description="Helical" evidence="1">
    <location>
        <begin position="51"/>
        <end position="69"/>
    </location>
</feature>
<evidence type="ECO:0000313" key="2">
    <source>
        <dbReference type="EMBL" id="MFD1316060.1"/>
    </source>
</evidence>
<organism evidence="2 3">
    <name type="scientific">Namhaeicola litoreus</name>
    <dbReference type="NCBI Taxonomy" id="1052145"/>
    <lineage>
        <taxon>Bacteria</taxon>
        <taxon>Pseudomonadati</taxon>
        <taxon>Bacteroidota</taxon>
        <taxon>Flavobacteriia</taxon>
        <taxon>Flavobacteriales</taxon>
        <taxon>Flavobacteriaceae</taxon>
        <taxon>Namhaeicola</taxon>
    </lineage>
</organism>
<comment type="caution">
    <text evidence="2">The sequence shown here is derived from an EMBL/GenBank/DDBJ whole genome shotgun (WGS) entry which is preliminary data.</text>
</comment>
<reference evidence="3" key="1">
    <citation type="journal article" date="2019" name="Int. J. Syst. Evol. Microbiol.">
        <title>The Global Catalogue of Microorganisms (GCM) 10K type strain sequencing project: providing services to taxonomists for standard genome sequencing and annotation.</title>
        <authorList>
            <consortium name="The Broad Institute Genomics Platform"/>
            <consortium name="The Broad Institute Genome Sequencing Center for Infectious Disease"/>
            <person name="Wu L."/>
            <person name="Ma J."/>
        </authorList>
    </citation>
    <scope>NUCLEOTIDE SEQUENCE [LARGE SCALE GENOMIC DNA]</scope>
    <source>
        <strain evidence="3">CCUG 61485</strain>
    </source>
</reference>
<keyword evidence="1" id="KW-1133">Transmembrane helix</keyword>
<dbReference type="RefSeq" id="WP_377179994.1">
    <property type="nucleotide sequence ID" value="NZ_JBHTMY010000003.1"/>
</dbReference>
<gene>
    <name evidence="2" type="ORF">ACFQ39_10560</name>
</gene>
<protein>
    <submittedName>
        <fullName evidence="2">DUF2752 domain-containing protein</fullName>
    </submittedName>
</protein>
<sequence>MGCGLQRSILLILKGDFAEAFYMYPAIYTLFIMFGFLLLHLKFQFSKGHKVLLYLFILNLFIIIVNYILKII</sequence>
<keyword evidence="1" id="KW-0472">Membrane</keyword>
<dbReference type="Pfam" id="PF10825">
    <property type="entry name" value="DUF2752"/>
    <property type="match status" value="1"/>
</dbReference>
<keyword evidence="1" id="KW-0812">Transmembrane</keyword>
<dbReference type="EMBL" id="JBHTMY010000003">
    <property type="protein sequence ID" value="MFD1316060.1"/>
    <property type="molecule type" value="Genomic_DNA"/>
</dbReference>
<proteinExistence type="predicted"/>
<dbReference type="Proteomes" id="UP001597201">
    <property type="component" value="Unassembled WGS sequence"/>
</dbReference>